<dbReference type="Proteomes" id="UP000028623">
    <property type="component" value="Unassembled WGS sequence"/>
</dbReference>
<dbReference type="OrthoDB" id="1264983at2"/>
<name>A0A085BMV0_9FLAO</name>
<evidence type="ECO:0000313" key="1">
    <source>
        <dbReference type="EMBL" id="KFC23795.1"/>
    </source>
</evidence>
<protein>
    <submittedName>
        <fullName evidence="1">Uncharacterized protein</fullName>
    </submittedName>
</protein>
<evidence type="ECO:0000313" key="2">
    <source>
        <dbReference type="Proteomes" id="UP000028623"/>
    </source>
</evidence>
<dbReference type="PROSITE" id="PS51257">
    <property type="entry name" value="PROKAR_LIPOPROTEIN"/>
    <property type="match status" value="1"/>
</dbReference>
<keyword evidence="2" id="KW-1185">Reference proteome</keyword>
<organism evidence="1 2">
    <name type="scientific">Epilithonimonas lactis</name>
    <dbReference type="NCBI Taxonomy" id="421072"/>
    <lineage>
        <taxon>Bacteria</taxon>
        <taxon>Pseudomonadati</taxon>
        <taxon>Bacteroidota</taxon>
        <taxon>Flavobacteriia</taxon>
        <taxon>Flavobacteriales</taxon>
        <taxon>Weeksellaceae</taxon>
        <taxon>Chryseobacterium group</taxon>
        <taxon>Epilithonimonas</taxon>
    </lineage>
</organism>
<sequence length="120" mass="12985">MKTKQYFYCLSFSLFLVSCSDYIDNARIYTEGKITTQNGEGVSTPLKITSSILVSEGISRADGSFALGGPATVDSANLYVGRKILGFSTNVAGCRINYDSLSIKLPSGQGYTKFENIIVE</sequence>
<gene>
    <name evidence="1" type="ORF">IO89_04295</name>
</gene>
<dbReference type="AlphaFoldDB" id="A0A085BMV0"/>
<dbReference type="eggNOG" id="ENOG5033B9U">
    <property type="taxonomic scope" value="Bacteria"/>
</dbReference>
<reference evidence="1 2" key="1">
    <citation type="submission" date="2014-07" db="EMBL/GenBank/DDBJ databases">
        <title>Epilithonimonas lactis LMG 22401 Genome.</title>
        <authorList>
            <person name="Pipes S.E."/>
            <person name="Stropko S.J."/>
        </authorList>
    </citation>
    <scope>NUCLEOTIDE SEQUENCE [LARGE SCALE GENOMIC DNA]</scope>
    <source>
        <strain evidence="1 2">LMG 24401</strain>
    </source>
</reference>
<dbReference type="EMBL" id="JPLY01000001">
    <property type="protein sequence ID" value="KFC23795.1"/>
    <property type="molecule type" value="Genomic_DNA"/>
</dbReference>
<dbReference type="STRING" id="421072.SAMN04488097_1832"/>
<proteinExistence type="predicted"/>
<comment type="caution">
    <text evidence="1">The sequence shown here is derived from an EMBL/GenBank/DDBJ whole genome shotgun (WGS) entry which is preliminary data.</text>
</comment>
<dbReference type="RefSeq" id="WP_034973843.1">
    <property type="nucleotide sequence ID" value="NZ_FOFI01000002.1"/>
</dbReference>
<accession>A0A085BMV0</accession>